<evidence type="ECO:0000313" key="2">
    <source>
        <dbReference type="EMBL" id="CAA9459862.1"/>
    </source>
</evidence>
<feature type="transmembrane region" description="Helical" evidence="1">
    <location>
        <begin position="229"/>
        <end position="251"/>
    </location>
</feature>
<name>A0A6J4QZN9_9ACTN</name>
<dbReference type="EMBL" id="CADCVF010000046">
    <property type="protein sequence ID" value="CAA9459862.1"/>
    <property type="molecule type" value="Genomic_DNA"/>
</dbReference>
<protein>
    <submittedName>
        <fullName evidence="2">Uncharacterized protein</fullName>
    </submittedName>
</protein>
<keyword evidence="1" id="KW-0472">Membrane</keyword>
<keyword evidence="1" id="KW-0812">Transmembrane</keyword>
<feature type="transmembrane region" description="Helical" evidence="1">
    <location>
        <begin position="25"/>
        <end position="45"/>
    </location>
</feature>
<feature type="transmembrane region" description="Helical" evidence="1">
    <location>
        <begin position="263"/>
        <end position="284"/>
    </location>
</feature>
<keyword evidence="1" id="KW-1133">Transmembrane helix</keyword>
<feature type="transmembrane region" description="Helical" evidence="1">
    <location>
        <begin position="126"/>
        <end position="151"/>
    </location>
</feature>
<organism evidence="2">
    <name type="scientific">uncultured Rubrobacteraceae bacterium</name>
    <dbReference type="NCBI Taxonomy" id="349277"/>
    <lineage>
        <taxon>Bacteria</taxon>
        <taxon>Bacillati</taxon>
        <taxon>Actinomycetota</taxon>
        <taxon>Rubrobacteria</taxon>
        <taxon>Rubrobacterales</taxon>
        <taxon>Rubrobacteraceae</taxon>
        <taxon>environmental samples</taxon>
    </lineage>
</organism>
<evidence type="ECO:0000256" key="1">
    <source>
        <dbReference type="SAM" id="Phobius"/>
    </source>
</evidence>
<feature type="transmembrane region" description="Helical" evidence="1">
    <location>
        <begin position="296"/>
        <end position="315"/>
    </location>
</feature>
<feature type="transmembrane region" description="Helical" evidence="1">
    <location>
        <begin position="60"/>
        <end position="80"/>
    </location>
</feature>
<dbReference type="AlphaFoldDB" id="A0A6J4QZN9"/>
<feature type="transmembrane region" description="Helical" evidence="1">
    <location>
        <begin position="92"/>
        <end position="114"/>
    </location>
</feature>
<reference evidence="2" key="1">
    <citation type="submission" date="2020-02" db="EMBL/GenBank/DDBJ databases">
        <authorList>
            <person name="Meier V. D."/>
        </authorList>
    </citation>
    <scope>NUCLEOTIDE SEQUENCE</scope>
    <source>
        <strain evidence="2">AVDCRST_MAG58</strain>
    </source>
</reference>
<proteinExistence type="predicted"/>
<gene>
    <name evidence="2" type="ORF">AVDCRST_MAG58-2360</name>
</gene>
<sequence length="331" mass="35297">MTAQPVRASGPRDLLVRAWSSSRPLAFVGATMLLVLVVSLAGLLLDPRVITGAPAWLKPMKFAISISIYCFTLLWMLTFVQGRRRLVDLISWVTVVALFVEMALIAGAAALGTTSHYNVSTPFHAAVWYTMAASIALVWTMNLLAAVLLVIQRMQDPAFAWALRLGLVVSLVGMAVAFPMTQETPVQERAAEAAGIDAPIQGAHAVGVEDGGPGLPVTGWSTTGGDQRVAHFVGLHGLQALPLFGYLLALFAPAWLRAGHRIALVWTAGLSYLGLVVLLTWQALRGQPLASPDAATLGALFALVLTAGAVAYAVVLRARRGRQEFPKSRTE</sequence>
<feature type="transmembrane region" description="Helical" evidence="1">
    <location>
        <begin position="158"/>
        <end position="178"/>
    </location>
</feature>
<accession>A0A6J4QZN9</accession>